<organism evidence="1 2">
    <name type="scientific">Rhodococcus gordoniae</name>
    <dbReference type="NCBI Taxonomy" id="223392"/>
    <lineage>
        <taxon>Bacteria</taxon>
        <taxon>Bacillati</taxon>
        <taxon>Actinomycetota</taxon>
        <taxon>Actinomycetes</taxon>
        <taxon>Mycobacteriales</taxon>
        <taxon>Nocardiaceae</taxon>
        <taxon>Rhodococcus</taxon>
    </lineage>
</organism>
<sequence>MTRPGPADPFGTAALREGILAAWSSSPTRLREDAATEADHVRAGYRDRVLTELAQNAADAAARAGTPGELRVRVADGRLHVANIGEPLDVGGVHALTALRSSNKSGTASTVGRFGVGFTAVLAVSDDIEVRSRTGSIRFSAERTRSVLAERGLPEPESGVPALRLVWPTATPPVPDSDTEVVLTLRAGVDPVALLDAFRAEAHDILLELPGLRTVVIGDDEFTRHRRELDNGLGEVRIGGRTWWEFTGSSARWLVPVVDGRVAPVGSDVLRAPTRSDEELSLPAIVVADVAMQPDRRRVLPGAHVENAARGYARFVAALPPDQRLDLVPLPGFARSEVDGRIREAILDDLAAGAWLPAADGDADLVPDRAVALPGLTDELADVLGEVVPGLVIPELCGPRHSSALSAVGVHRLGLARLAELLSGHERDPKWWNRLYEALTPLVVDAVAAEELASLPVPLSDGRTVTGPRTTVLATQLQDVGAVSMPWVRLVHPEAAHPLLARLGAGTVTVEDLLADPALAAAVEDADPDDIDPDGDLPAGELADVVLRLVPFASAAAVPRELGALLLPDTHGDAVPADELLLPGAPLAEVLVEDAPFGTVDPSVVDRYGADALRAIGVGWGFTVLRADLPTGPDHDLPDEHLWWERLDDDPETLVAVRDLDLVDDRRWSRALTLLATEPTTAEALADPAGYTAWYLRTRASLDGRPLGHYRFADDVLFDGLLDPCTHPDAAAFRGALAGTVIEDLDLAQTLLDRLADESRSPGPAAIVAAHDALAAAFSSGGLDPESVTLPDGVRSLAGTVADAADALVPDRPWFAAVIPHDRLVTGGRGTAHALADVLDIAVASAVVDAEPVEQGHSSTWEREPAAVLAGIVAGVPLPRGVLALHDRLVVRCSGALAGEIEVEWWVDAAGTVHSTPKGLAAALTALAAGRATVVAAAPHRGTGP</sequence>
<evidence type="ECO:0008006" key="3">
    <source>
        <dbReference type="Google" id="ProtNLM"/>
    </source>
</evidence>
<evidence type="ECO:0000313" key="1">
    <source>
        <dbReference type="EMBL" id="SUE16789.1"/>
    </source>
</evidence>
<dbReference type="RefSeq" id="WP_064064775.1">
    <property type="nucleotide sequence ID" value="NZ_LPZN01000048.1"/>
</dbReference>
<evidence type="ECO:0000313" key="2">
    <source>
        <dbReference type="Proteomes" id="UP000254569"/>
    </source>
</evidence>
<dbReference type="EMBL" id="UGVI01000001">
    <property type="protein sequence ID" value="SUE16789.1"/>
    <property type="molecule type" value="Genomic_DNA"/>
</dbReference>
<dbReference type="AlphaFoldDB" id="A0A379M3A1"/>
<name>A0A379M3A1_9NOCA</name>
<proteinExistence type="predicted"/>
<reference evidence="1 2" key="1">
    <citation type="submission" date="2018-06" db="EMBL/GenBank/DDBJ databases">
        <authorList>
            <consortium name="Pathogen Informatics"/>
            <person name="Doyle S."/>
        </authorList>
    </citation>
    <scope>NUCLEOTIDE SEQUENCE [LARGE SCALE GENOMIC DNA]</scope>
    <source>
        <strain evidence="1 2">NCTC13296</strain>
    </source>
</reference>
<gene>
    <name evidence="1" type="ORF">NCTC13296_03682</name>
</gene>
<dbReference type="Gene3D" id="3.30.565.10">
    <property type="entry name" value="Histidine kinase-like ATPase, C-terminal domain"/>
    <property type="match status" value="1"/>
</dbReference>
<dbReference type="Proteomes" id="UP000254569">
    <property type="component" value="Unassembled WGS sequence"/>
</dbReference>
<dbReference type="NCBIfam" id="NF047352">
    <property type="entry name" value="P_loop_sacsin"/>
    <property type="match status" value="1"/>
</dbReference>
<accession>A0A379M3A1</accession>
<dbReference type="InterPro" id="IPR036890">
    <property type="entry name" value="HATPase_C_sf"/>
</dbReference>
<dbReference type="SUPFAM" id="SSF55874">
    <property type="entry name" value="ATPase domain of HSP90 chaperone/DNA topoisomerase II/histidine kinase"/>
    <property type="match status" value="1"/>
</dbReference>
<dbReference type="OrthoDB" id="3201966at2"/>
<protein>
    <recommendedName>
        <fullName evidence="3">ATP-binding protein</fullName>
    </recommendedName>
</protein>
<keyword evidence="2" id="KW-1185">Reference proteome</keyword>